<dbReference type="GO" id="GO:0008168">
    <property type="term" value="F:methyltransferase activity"/>
    <property type="evidence" value="ECO:0007669"/>
    <property type="project" value="UniProtKB-KW"/>
</dbReference>
<gene>
    <name evidence="1" type="ORF">SAMN05216227_10903</name>
</gene>
<dbReference type="GO" id="GO:0032259">
    <property type="term" value="P:methylation"/>
    <property type="evidence" value="ECO:0007669"/>
    <property type="project" value="UniProtKB-KW"/>
</dbReference>
<dbReference type="CDD" id="cd02440">
    <property type="entry name" value="AdoMet_MTases"/>
    <property type="match status" value="1"/>
</dbReference>
<dbReference type="STRING" id="1077947.SAMN05216227_10903"/>
<dbReference type="InterPro" id="IPR029063">
    <property type="entry name" value="SAM-dependent_MTases_sf"/>
</dbReference>
<protein>
    <submittedName>
        <fullName evidence="1">Methyltransferase domain-containing protein</fullName>
    </submittedName>
</protein>
<keyword evidence="1" id="KW-0489">Methyltransferase</keyword>
<evidence type="ECO:0000313" key="1">
    <source>
        <dbReference type="EMBL" id="SEO30768.1"/>
    </source>
</evidence>
<dbReference type="Pfam" id="PF13578">
    <property type="entry name" value="Methyltransf_24"/>
    <property type="match status" value="1"/>
</dbReference>
<proteinExistence type="predicted"/>
<sequence length="268" mass="29870">MNRYQLGAENVTGVDSTSDNVLCVPVTSDSGQVGAGIESFANYDGIPAGAKDRPGLEGLFWSHDGTIVHKWHHYLPIYERYFSSFRGRKPRFLEIGVSKGGSLSLWRKYFGPDAIIFGIDIDPACDAFNGLSGQVRIGSQDDPEFLVNVVKEMGGVDIVLDDGSHYSKHIRASINTLFPLLEEGGVYMVEDLHATYWDSHEGGYQQSTSFIGDIRQMYDDMHHWYHNEGQRIKATTDTLASLHLYDSIAVLEKGRVLRPRHSQIGTAE</sequence>
<organism evidence="1 2">
    <name type="scientific">Pseudorhodobacter antarcticus</name>
    <dbReference type="NCBI Taxonomy" id="1077947"/>
    <lineage>
        <taxon>Bacteria</taxon>
        <taxon>Pseudomonadati</taxon>
        <taxon>Pseudomonadota</taxon>
        <taxon>Alphaproteobacteria</taxon>
        <taxon>Rhodobacterales</taxon>
        <taxon>Paracoccaceae</taxon>
        <taxon>Pseudorhodobacter</taxon>
    </lineage>
</organism>
<reference evidence="1 2" key="1">
    <citation type="submission" date="2016-10" db="EMBL/GenBank/DDBJ databases">
        <authorList>
            <person name="de Groot N.N."/>
        </authorList>
    </citation>
    <scope>NUCLEOTIDE SEQUENCE [LARGE SCALE GENOMIC DNA]</scope>
    <source>
        <strain evidence="1 2">CGMCC 1.10836</strain>
    </source>
</reference>
<keyword evidence="2" id="KW-1185">Reference proteome</keyword>
<dbReference type="Gene3D" id="3.40.50.150">
    <property type="entry name" value="Vaccinia Virus protein VP39"/>
    <property type="match status" value="1"/>
</dbReference>
<keyword evidence="1" id="KW-0808">Transferase</keyword>
<dbReference type="Proteomes" id="UP000183002">
    <property type="component" value="Unassembled WGS sequence"/>
</dbReference>
<name>A0A1H8NN13_9RHOB</name>
<accession>A0A1H8NN13</accession>
<dbReference type="EMBL" id="FOCO01000090">
    <property type="protein sequence ID" value="SEO30768.1"/>
    <property type="molecule type" value="Genomic_DNA"/>
</dbReference>
<evidence type="ECO:0000313" key="2">
    <source>
        <dbReference type="Proteomes" id="UP000183002"/>
    </source>
</evidence>
<dbReference type="SUPFAM" id="SSF53335">
    <property type="entry name" value="S-adenosyl-L-methionine-dependent methyltransferases"/>
    <property type="match status" value="1"/>
</dbReference>
<dbReference type="AlphaFoldDB" id="A0A1H8NN13"/>